<feature type="domain" description="Methyltransferase type 11" evidence="1">
    <location>
        <begin position="64"/>
        <end position="112"/>
    </location>
</feature>
<evidence type="ECO:0000313" key="2">
    <source>
        <dbReference type="EMBL" id="SVD98333.1"/>
    </source>
</evidence>
<dbReference type="Pfam" id="PF08241">
    <property type="entry name" value="Methyltransf_11"/>
    <property type="match status" value="1"/>
</dbReference>
<dbReference type="SUPFAM" id="SSF53335">
    <property type="entry name" value="S-adenosyl-L-methionine-dependent methyltransferases"/>
    <property type="match status" value="1"/>
</dbReference>
<protein>
    <recommendedName>
        <fullName evidence="1">Methyltransferase type 11 domain-containing protein</fullName>
    </recommendedName>
</protein>
<dbReference type="Gene3D" id="3.40.50.150">
    <property type="entry name" value="Vaccinia Virus protein VP39"/>
    <property type="match status" value="1"/>
</dbReference>
<name>A0A382ZSE2_9ZZZZ</name>
<evidence type="ECO:0000259" key="1">
    <source>
        <dbReference type="Pfam" id="PF08241"/>
    </source>
</evidence>
<dbReference type="EMBL" id="UINC01186213">
    <property type="protein sequence ID" value="SVD98333.1"/>
    <property type="molecule type" value="Genomic_DNA"/>
</dbReference>
<proteinExistence type="predicted"/>
<accession>A0A382ZSE2</accession>
<feature type="non-terminal residue" evidence="2">
    <location>
        <position position="149"/>
    </location>
</feature>
<sequence length="149" mass="17076">MISQYWFSFLNNLGSWPCERNMETVNIFDDLDGKGLDIGHDGEYDFQNGNIIRLNIYPGKNIDVVYDGVKIPFDNNTFDKIMLKCVLEHVDDPASILKEASRVLKLNGTMIIEVPFINPIHAAPDDYFRYTPNGLKKLIKDQKLHIVSI</sequence>
<dbReference type="InterPro" id="IPR029063">
    <property type="entry name" value="SAM-dependent_MTases_sf"/>
</dbReference>
<dbReference type="InterPro" id="IPR013216">
    <property type="entry name" value="Methyltransf_11"/>
</dbReference>
<dbReference type="AlphaFoldDB" id="A0A382ZSE2"/>
<gene>
    <name evidence="2" type="ORF">METZ01_LOCUS451187</name>
</gene>
<dbReference type="GO" id="GO:0008757">
    <property type="term" value="F:S-adenosylmethionine-dependent methyltransferase activity"/>
    <property type="evidence" value="ECO:0007669"/>
    <property type="project" value="InterPro"/>
</dbReference>
<organism evidence="2">
    <name type="scientific">marine metagenome</name>
    <dbReference type="NCBI Taxonomy" id="408172"/>
    <lineage>
        <taxon>unclassified sequences</taxon>
        <taxon>metagenomes</taxon>
        <taxon>ecological metagenomes</taxon>
    </lineage>
</organism>
<reference evidence="2" key="1">
    <citation type="submission" date="2018-05" db="EMBL/GenBank/DDBJ databases">
        <authorList>
            <person name="Lanie J.A."/>
            <person name="Ng W.-L."/>
            <person name="Kazmierczak K.M."/>
            <person name="Andrzejewski T.M."/>
            <person name="Davidsen T.M."/>
            <person name="Wayne K.J."/>
            <person name="Tettelin H."/>
            <person name="Glass J.I."/>
            <person name="Rusch D."/>
            <person name="Podicherti R."/>
            <person name="Tsui H.-C.T."/>
            <person name="Winkler M.E."/>
        </authorList>
    </citation>
    <scope>NUCLEOTIDE SEQUENCE</scope>
</reference>